<dbReference type="OrthoDB" id="7537227at2759"/>
<dbReference type="PROSITE" id="PS00108">
    <property type="entry name" value="PROTEIN_KINASE_ST"/>
    <property type="match status" value="1"/>
</dbReference>
<feature type="domain" description="Protein kinase" evidence="14">
    <location>
        <begin position="738"/>
        <end position="997"/>
    </location>
</feature>
<accession>A0A0K9PCR8</accession>
<dbReference type="InterPro" id="IPR000719">
    <property type="entry name" value="Prot_kinase_dom"/>
</dbReference>
<dbReference type="PANTHER" id="PTHR44329:SF284">
    <property type="entry name" value="SERINE_THREONINE-PROTEIN KINASE EDR1-LIKE ISOFORM X2"/>
    <property type="match status" value="1"/>
</dbReference>
<feature type="region of interest" description="Disordered" evidence="13">
    <location>
        <begin position="577"/>
        <end position="599"/>
    </location>
</feature>
<dbReference type="AlphaFoldDB" id="A0A0K9PCR8"/>
<dbReference type="InterPro" id="IPR051681">
    <property type="entry name" value="Ser/Thr_Kinases-Pseudokinases"/>
</dbReference>
<feature type="compositionally biased region" description="Low complexity" evidence="13">
    <location>
        <begin position="585"/>
        <end position="597"/>
    </location>
</feature>
<keyword evidence="8 12" id="KW-0067">ATP-binding</keyword>
<protein>
    <recommendedName>
        <fullName evidence="3">non-specific serine/threonine protein kinase</fullName>
        <ecNumber evidence="3">2.7.11.1</ecNumber>
    </recommendedName>
</protein>
<dbReference type="EMBL" id="LFYR01000957">
    <property type="protein sequence ID" value="KMZ66769.1"/>
    <property type="molecule type" value="Genomic_DNA"/>
</dbReference>
<keyword evidence="6 12" id="KW-0547">Nucleotide-binding</keyword>
<evidence type="ECO:0000313" key="16">
    <source>
        <dbReference type="Proteomes" id="UP000036987"/>
    </source>
</evidence>
<dbReference type="GO" id="GO:0007165">
    <property type="term" value="P:signal transduction"/>
    <property type="evidence" value="ECO:0000318"/>
    <property type="project" value="GO_Central"/>
</dbReference>
<dbReference type="Gene3D" id="3.30.200.20">
    <property type="entry name" value="Phosphorylase Kinase, domain 1"/>
    <property type="match status" value="1"/>
</dbReference>
<gene>
    <name evidence="15" type="ORF">ZOSMA_289G00100</name>
</gene>
<dbReference type="Proteomes" id="UP000036987">
    <property type="component" value="Unassembled WGS sequence"/>
</dbReference>
<evidence type="ECO:0000256" key="6">
    <source>
        <dbReference type="ARBA" id="ARBA00022741"/>
    </source>
</evidence>
<comment type="catalytic activity">
    <reaction evidence="11">
        <text>L-seryl-[protein] + ATP = O-phospho-L-seryl-[protein] + ADP + H(+)</text>
        <dbReference type="Rhea" id="RHEA:17989"/>
        <dbReference type="Rhea" id="RHEA-COMP:9863"/>
        <dbReference type="Rhea" id="RHEA-COMP:11604"/>
        <dbReference type="ChEBI" id="CHEBI:15378"/>
        <dbReference type="ChEBI" id="CHEBI:29999"/>
        <dbReference type="ChEBI" id="CHEBI:30616"/>
        <dbReference type="ChEBI" id="CHEBI:83421"/>
        <dbReference type="ChEBI" id="CHEBI:456216"/>
        <dbReference type="EC" id="2.7.11.1"/>
    </reaction>
</comment>
<keyword evidence="7" id="KW-0418">Kinase</keyword>
<evidence type="ECO:0000256" key="11">
    <source>
        <dbReference type="ARBA" id="ARBA00048679"/>
    </source>
</evidence>
<dbReference type="PROSITE" id="PS50011">
    <property type="entry name" value="PROTEIN_KINASE_DOM"/>
    <property type="match status" value="1"/>
</dbReference>
<dbReference type="GO" id="GO:0005524">
    <property type="term" value="F:ATP binding"/>
    <property type="evidence" value="ECO:0007669"/>
    <property type="project" value="UniProtKB-UniRule"/>
</dbReference>
<feature type="region of interest" description="Disordered" evidence="13">
    <location>
        <begin position="530"/>
        <end position="551"/>
    </location>
</feature>
<evidence type="ECO:0000256" key="1">
    <source>
        <dbReference type="ARBA" id="ARBA00004370"/>
    </source>
</evidence>
<dbReference type="OMA" id="PFQIKGP"/>
<dbReference type="Gene3D" id="1.10.510.10">
    <property type="entry name" value="Transferase(Phosphotransferase) domain 1"/>
    <property type="match status" value="1"/>
</dbReference>
<comment type="similarity">
    <text evidence="2">Belongs to the protein kinase superfamily. TKL Ser/Thr protein kinase family. RAF subfamily.</text>
</comment>
<evidence type="ECO:0000313" key="15">
    <source>
        <dbReference type="EMBL" id="KMZ66769.1"/>
    </source>
</evidence>
<keyword evidence="4" id="KW-0723">Serine/threonine-protein kinase</keyword>
<evidence type="ECO:0000256" key="7">
    <source>
        <dbReference type="ARBA" id="ARBA00022777"/>
    </source>
</evidence>
<reference evidence="16" key="1">
    <citation type="journal article" date="2016" name="Nature">
        <title>The genome of the seagrass Zostera marina reveals angiosperm adaptation to the sea.</title>
        <authorList>
            <person name="Olsen J.L."/>
            <person name="Rouze P."/>
            <person name="Verhelst B."/>
            <person name="Lin Y.-C."/>
            <person name="Bayer T."/>
            <person name="Collen J."/>
            <person name="Dattolo E."/>
            <person name="De Paoli E."/>
            <person name="Dittami S."/>
            <person name="Maumus F."/>
            <person name="Michel G."/>
            <person name="Kersting A."/>
            <person name="Lauritano C."/>
            <person name="Lohaus R."/>
            <person name="Toepel M."/>
            <person name="Tonon T."/>
            <person name="Vanneste K."/>
            <person name="Amirebrahimi M."/>
            <person name="Brakel J."/>
            <person name="Bostroem C."/>
            <person name="Chovatia M."/>
            <person name="Grimwood J."/>
            <person name="Jenkins J.W."/>
            <person name="Jueterbock A."/>
            <person name="Mraz A."/>
            <person name="Stam W.T."/>
            <person name="Tice H."/>
            <person name="Bornberg-Bauer E."/>
            <person name="Green P.J."/>
            <person name="Pearson G.A."/>
            <person name="Procaccini G."/>
            <person name="Duarte C.M."/>
            <person name="Schmutz J."/>
            <person name="Reusch T.B.H."/>
            <person name="Van de Peer Y."/>
        </authorList>
    </citation>
    <scope>NUCLEOTIDE SEQUENCE [LARGE SCALE GENOMIC DNA]</scope>
    <source>
        <strain evidence="16">cv. Finnish</strain>
    </source>
</reference>
<dbReference type="GO" id="GO:0004672">
    <property type="term" value="F:protein kinase activity"/>
    <property type="evidence" value="ECO:0000318"/>
    <property type="project" value="GO_Central"/>
</dbReference>
<keyword evidence="16" id="KW-1185">Reference proteome</keyword>
<evidence type="ECO:0000256" key="4">
    <source>
        <dbReference type="ARBA" id="ARBA00022527"/>
    </source>
</evidence>
<keyword evidence="9" id="KW-0472">Membrane</keyword>
<dbReference type="InterPro" id="IPR055164">
    <property type="entry name" value="EDR1/CTR1/ARMC3-like_pept-like"/>
</dbReference>
<dbReference type="FunFam" id="3.30.200.20:FF:000060">
    <property type="entry name" value="Serine/threonine-protein kinase isoform 1"/>
    <property type="match status" value="1"/>
</dbReference>
<keyword evidence="5" id="KW-0808">Transferase</keyword>
<dbReference type="InterPro" id="IPR011009">
    <property type="entry name" value="Kinase-like_dom_sf"/>
</dbReference>
<dbReference type="InterPro" id="IPR008271">
    <property type="entry name" value="Ser/Thr_kinase_AS"/>
</dbReference>
<evidence type="ECO:0000256" key="12">
    <source>
        <dbReference type="PROSITE-ProRule" id="PRU10141"/>
    </source>
</evidence>
<dbReference type="CDD" id="cd13999">
    <property type="entry name" value="STKc_MAP3K-like"/>
    <property type="match status" value="1"/>
</dbReference>
<dbReference type="PROSITE" id="PS00107">
    <property type="entry name" value="PROTEIN_KINASE_ATP"/>
    <property type="match status" value="1"/>
</dbReference>
<dbReference type="InterPro" id="IPR001245">
    <property type="entry name" value="Ser-Thr/Tyr_kinase_cat_dom"/>
</dbReference>
<dbReference type="PRINTS" id="PR00109">
    <property type="entry name" value="TYRKINASE"/>
</dbReference>
<feature type="compositionally biased region" description="Low complexity" evidence="13">
    <location>
        <begin position="18"/>
        <end position="62"/>
    </location>
</feature>
<dbReference type="GO" id="GO:0004674">
    <property type="term" value="F:protein serine/threonine kinase activity"/>
    <property type="evidence" value="ECO:0007669"/>
    <property type="project" value="UniProtKB-KW"/>
</dbReference>
<dbReference type="PANTHER" id="PTHR44329">
    <property type="entry name" value="SERINE/THREONINE-PROTEIN KINASE TNNI3K-RELATED"/>
    <property type="match status" value="1"/>
</dbReference>
<proteinExistence type="inferred from homology"/>
<dbReference type="SMART" id="SM00220">
    <property type="entry name" value="S_TKc"/>
    <property type="match status" value="1"/>
</dbReference>
<evidence type="ECO:0000256" key="5">
    <source>
        <dbReference type="ARBA" id="ARBA00022679"/>
    </source>
</evidence>
<evidence type="ECO:0000259" key="14">
    <source>
        <dbReference type="PROSITE" id="PS50011"/>
    </source>
</evidence>
<sequence length="1019" mass="112737">MKHILKKFHFGGGGGGNHESSASASSGRSNELLATAAPSGSSSSPLTSPSFSSSAPTLTSAPNTVSSMLDPSSSTIGLPSSVSTLPTSAADSDAVSSAIRAQMVAADYFSSEEEFQVQLAMAISASDSELLEDPHNHQIRAATLLSLGKHHHDRSRKAVDTTAGSLSRRYWDYNVLDYDEKILDGFYDIFVLSADSAGHGKMPSLSDLQANTRDHGFEVILVNRPIDRSLQELEQVAECIALDCQHAEISVLVQKIADVVTEHMGGPVRDANDLLARWMEKSTTLRTSLQTSLLPIGGVNIGLSRHRALLFKVLADKVGIPCKLVKGSHYTGIDDDAVNIIRVGSDREFLVDLMAAPGILIPADVLNTKDSSKSSFNSRLTESSSRVKSDSNFVNTKAYAGYSKENEKLEEENGGHTGRMPSLEKAGIVSFFPSSGNGLIPSSSGCYFDEDKDLYPDDQHNKSSPIFHSSSMSKDNLGMFITSDNLKEKHNSNIQDNVDSEDLFAELNPFQVTGVGKTSSQFKITEKKTNGFQRRRENVSSGPGRPPLPLVWKNRSPCNEFPNNKHKDFSEGVFPRKNTEGNDLTSFPSASSTSASPRKIFPENFKTTGGHISESSSIVMADETRLPLRTSQHAMPISDHENVRSDDPFVSLQPYEDKCQVVDGEFKMGSQNTNVLDQKVHGKYTDRHERRKYAHDRFMGTDMVFKDGDSPGLNLFRSGRLDPMFDDVAELEIPWEDLIIGERIGLGSYGEVYHADWNGTEVAVKKFLDQDFYGDALDEFRSEVRIMRRLRHPNVVLFMGAVTRPPNLSIITEFLPRGSLYRLLHRPNCQIDQKRRIKMALDVAKGMNCLHTSTPTIVHRDLKSPNLLVDKNWNVKVCDFGLSRLKHNTFLSSKSTAGTPEWMAPEVLRNENSNEKCDVYSFGVILWELATLRMPWSGMNPMQVVGAVGFQNRRLDIPKELDPLVARIIWECWEIDPGMRPSFAQLTSALKPLQQLVIPFDEDMQSPSLPKEIKVDSAP</sequence>
<evidence type="ECO:0000256" key="13">
    <source>
        <dbReference type="SAM" id="MobiDB-lite"/>
    </source>
</evidence>
<dbReference type="Pfam" id="PF14381">
    <property type="entry name" value="EDR1_CTR1_ARMC3_pept"/>
    <property type="match status" value="1"/>
</dbReference>
<evidence type="ECO:0000256" key="3">
    <source>
        <dbReference type="ARBA" id="ARBA00012513"/>
    </source>
</evidence>
<feature type="binding site" evidence="12">
    <location>
        <position position="766"/>
    </location>
    <ligand>
        <name>ATP</name>
        <dbReference type="ChEBI" id="CHEBI:30616"/>
    </ligand>
</feature>
<comment type="catalytic activity">
    <reaction evidence="10">
        <text>L-threonyl-[protein] + ATP = O-phospho-L-threonyl-[protein] + ADP + H(+)</text>
        <dbReference type="Rhea" id="RHEA:46608"/>
        <dbReference type="Rhea" id="RHEA-COMP:11060"/>
        <dbReference type="Rhea" id="RHEA-COMP:11605"/>
        <dbReference type="ChEBI" id="CHEBI:15378"/>
        <dbReference type="ChEBI" id="CHEBI:30013"/>
        <dbReference type="ChEBI" id="CHEBI:30616"/>
        <dbReference type="ChEBI" id="CHEBI:61977"/>
        <dbReference type="ChEBI" id="CHEBI:456216"/>
        <dbReference type="EC" id="2.7.11.1"/>
    </reaction>
</comment>
<dbReference type="EC" id="2.7.11.1" evidence="3"/>
<dbReference type="InterPro" id="IPR017441">
    <property type="entry name" value="Protein_kinase_ATP_BS"/>
</dbReference>
<comment type="subcellular location">
    <subcellularLocation>
        <location evidence="1">Membrane</location>
    </subcellularLocation>
</comment>
<name>A0A0K9PCR8_ZOSMR</name>
<dbReference type="Pfam" id="PF07714">
    <property type="entry name" value="PK_Tyr_Ser-Thr"/>
    <property type="match status" value="1"/>
</dbReference>
<evidence type="ECO:0000256" key="8">
    <source>
        <dbReference type="ARBA" id="ARBA00022840"/>
    </source>
</evidence>
<comment type="caution">
    <text evidence="15">The sequence shown here is derived from an EMBL/GenBank/DDBJ whole genome shotgun (WGS) entry which is preliminary data.</text>
</comment>
<feature type="compositionally biased region" description="Polar residues" evidence="13">
    <location>
        <begin position="63"/>
        <end position="83"/>
    </location>
</feature>
<dbReference type="SUPFAM" id="SSF56112">
    <property type="entry name" value="Protein kinase-like (PK-like)"/>
    <property type="match status" value="1"/>
</dbReference>
<evidence type="ECO:0000256" key="10">
    <source>
        <dbReference type="ARBA" id="ARBA00047899"/>
    </source>
</evidence>
<evidence type="ECO:0000256" key="9">
    <source>
        <dbReference type="ARBA" id="ARBA00023136"/>
    </source>
</evidence>
<feature type="region of interest" description="Disordered" evidence="13">
    <location>
        <begin position="9"/>
        <end position="83"/>
    </location>
</feature>
<dbReference type="STRING" id="29655.A0A0K9PCR8"/>
<dbReference type="FunFam" id="1.10.510.10:FF:000476">
    <property type="entry name" value="PAS domain-containing protein tyrosine kinase family protein"/>
    <property type="match status" value="1"/>
</dbReference>
<dbReference type="GO" id="GO:0005737">
    <property type="term" value="C:cytoplasm"/>
    <property type="evidence" value="ECO:0000318"/>
    <property type="project" value="GO_Central"/>
</dbReference>
<evidence type="ECO:0000256" key="2">
    <source>
        <dbReference type="ARBA" id="ARBA00010507"/>
    </source>
</evidence>
<organism evidence="15 16">
    <name type="scientific">Zostera marina</name>
    <name type="common">Eelgrass</name>
    <dbReference type="NCBI Taxonomy" id="29655"/>
    <lineage>
        <taxon>Eukaryota</taxon>
        <taxon>Viridiplantae</taxon>
        <taxon>Streptophyta</taxon>
        <taxon>Embryophyta</taxon>
        <taxon>Tracheophyta</taxon>
        <taxon>Spermatophyta</taxon>
        <taxon>Magnoliopsida</taxon>
        <taxon>Liliopsida</taxon>
        <taxon>Zosteraceae</taxon>
        <taxon>Zostera</taxon>
    </lineage>
</organism>
<dbReference type="GO" id="GO:0016020">
    <property type="term" value="C:membrane"/>
    <property type="evidence" value="ECO:0007669"/>
    <property type="project" value="UniProtKB-SubCell"/>
</dbReference>